<feature type="transmembrane region" description="Helical" evidence="6">
    <location>
        <begin position="194"/>
        <end position="214"/>
    </location>
</feature>
<feature type="compositionally biased region" description="Polar residues" evidence="5">
    <location>
        <begin position="16"/>
        <end position="26"/>
    </location>
</feature>
<sequence>MRRVKKQRQTREQETPRSQTSDSTPKNPREQLTARALVVWVAALLTYVVAIVGRTSLGVAGVEALDRFHINASQLAVFTAVQVGVYALAQIPTGIIIDRIGPKKTMVAGALIMAIGQVIIAFTTSYPLAVAARVFIGAGDATAFLGAMRLLPLWFPLRLTPLFTQLTAGLGQLGQFISAVPFLAILHAAGWVPAFLSISTAGLIIAIVGVVALADAPGARKDKNAHRSTESERLTIGQTLKMVLTHPVCWQGFFTHWTGLMHQCIFTLLWGMPLMTLGLGLSPAQASAVLVINTAAVIFAGPLMGMISARTGRNRINVVAVIAVMDLVVWVAFLLPTNPPAFWAVIVLNILMAALGAKSNFGFDSVREEVDRKILATGTGLANMGGFVATMIAAPCVGFLLDATSHGSNYTWESFRIGWLAVIAVWAFGFIGLLAAKRATSKYVNGANYRVIESDS</sequence>
<feature type="transmembrane region" description="Helical" evidence="6">
    <location>
        <begin position="109"/>
        <end position="128"/>
    </location>
</feature>
<dbReference type="PROSITE" id="PS50850">
    <property type="entry name" value="MFS"/>
    <property type="match status" value="1"/>
</dbReference>
<evidence type="ECO:0000256" key="5">
    <source>
        <dbReference type="SAM" id="MobiDB-lite"/>
    </source>
</evidence>
<evidence type="ECO:0000259" key="7">
    <source>
        <dbReference type="PROSITE" id="PS50850"/>
    </source>
</evidence>
<keyword evidence="2 6" id="KW-0812">Transmembrane</keyword>
<evidence type="ECO:0000256" key="6">
    <source>
        <dbReference type="SAM" id="Phobius"/>
    </source>
</evidence>
<feature type="transmembrane region" description="Helical" evidence="6">
    <location>
        <begin position="36"/>
        <end position="55"/>
    </location>
</feature>
<dbReference type="InterPro" id="IPR011701">
    <property type="entry name" value="MFS"/>
</dbReference>
<proteinExistence type="predicted"/>
<dbReference type="Gene3D" id="1.20.1250.20">
    <property type="entry name" value="MFS general substrate transporter like domains"/>
    <property type="match status" value="2"/>
</dbReference>
<feature type="transmembrane region" description="Helical" evidence="6">
    <location>
        <begin position="341"/>
        <end position="361"/>
    </location>
</feature>
<dbReference type="GO" id="GO:0022857">
    <property type="term" value="F:transmembrane transporter activity"/>
    <property type="evidence" value="ECO:0007669"/>
    <property type="project" value="InterPro"/>
</dbReference>
<organism evidence="8 9">
    <name type="scientific">Corynebacterium tuscaniense</name>
    <dbReference type="NCBI Taxonomy" id="302449"/>
    <lineage>
        <taxon>Bacteria</taxon>
        <taxon>Bacillati</taxon>
        <taxon>Actinomycetota</taxon>
        <taxon>Actinomycetes</taxon>
        <taxon>Mycobacteriales</taxon>
        <taxon>Corynebacteriaceae</taxon>
        <taxon>Corynebacterium</taxon>
    </lineage>
</organism>
<dbReference type="Proteomes" id="UP000235836">
    <property type="component" value="Unassembled WGS sequence"/>
</dbReference>
<keyword evidence="4 6" id="KW-0472">Membrane</keyword>
<gene>
    <name evidence="8" type="ORF">CJ203_01875</name>
</gene>
<dbReference type="InterPro" id="IPR050382">
    <property type="entry name" value="MFS_Na/Anion_cotransporter"/>
</dbReference>
<comment type="caution">
    <text evidence="8">The sequence shown here is derived from an EMBL/GenBank/DDBJ whole genome shotgun (WGS) entry which is preliminary data.</text>
</comment>
<feature type="transmembrane region" description="Helical" evidence="6">
    <location>
        <begin position="381"/>
        <end position="401"/>
    </location>
</feature>
<evidence type="ECO:0000256" key="4">
    <source>
        <dbReference type="ARBA" id="ARBA00023136"/>
    </source>
</evidence>
<dbReference type="EMBL" id="PNHG01000002">
    <property type="protein sequence ID" value="PMC65189.1"/>
    <property type="molecule type" value="Genomic_DNA"/>
</dbReference>
<feature type="transmembrane region" description="Helical" evidence="6">
    <location>
        <begin position="316"/>
        <end position="335"/>
    </location>
</feature>
<dbReference type="AlphaFoldDB" id="A0A2N6T7B3"/>
<reference evidence="8 9" key="1">
    <citation type="submission" date="2017-09" db="EMBL/GenBank/DDBJ databases">
        <title>Bacterial strain isolated from the female urinary microbiota.</title>
        <authorList>
            <person name="Thomas-White K."/>
            <person name="Kumar N."/>
            <person name="Forster S."/>
            <person name="Putonti C."/>
            <person name="Lawley T."/>
            <person name="Wolfe A.J."/>
        </authorList>
    </citation>
    <scope>NUCLEOTIDE SEQUENCE [LARGE SCALE GENOMIC DNA]</scope>
    <source>
        <strain evidence="8 9">UMB0792</strain>
    </source>
</reference>
<dbReference type="GO" id="GO:0005886">
    <property type="term" value="C:plasma membrane"/>
    <property type="evidence" value="ECO:0007669"/>
    <property type="project" value="UniProtKB-SubCell"/>
</dbReference>
<feature type="transmembrane region" description="Helical" evidence="6">
    <location>
        <begin position="417"/>
        <end position="436"/>
    </location>
</feature>
<protein>
    <submittedName>
        <fullName evidence="8">MFS transporter</fullName>
    </submittedName>
</protein>
<evidence type="ECO:0000256" key="3">
    <source>
        <dbReference type="ARBA" id="ARBA00022989"/>
    </source>
</evidence>
<evidence type="ECO:0000256" key="2">
    <source>
        <dbReference type="ARBA" id="ARBA00022692"/>
    </source>
</evidence>
<dbReference type="RefSeq" id="WP_052093121.1">
    <property type="nucleotide sequence ID" value="NZ_JBHRZL010000016.1"/>
</dbReference>
<comment type="subcellular location">
    <subcellularLocation>
        <location evidence="1">Cell membrane</location>
        <topology evidence="1">Multi-pass membrane protein</topology>
    </subcellularLocation>
</comment>
<evidence type="ECO:0000313" key="9">
    <source>
        <dbReference type="Proteomes" id="UP000235836"/>
    </source>
</evidence>
<feature type="region of interest" description="Disordered" evidence="5">
    <location>
        <begin position="1"/>
        <end position="29"/>
    </location>
</feature>
<dbReference type="SUPFAM" id="SSF103473">
    <property type="entry name" value="MFS general substrate transporter"/>
    <property type="match status" value="1"/>
</dbReference>
<feature type="transmembrane region" description="Helical" evidence="6">
    <location>
        <begin position="167"/>
        <end position="188"/>
    </location>
</feature>
<keyword evidence="3 6" id="KW-1133">Transmembrane helix</keyword>
<dbReference type="Pfam" id="PF07690">
    <property type="entry name" value="MFS_1"/>
    <property type="match status" value="1"/>
</dbReference>
<accession>A0A2N6T7B3</accession>
<feature type="transmembrane region" description="Helical" evidence="6">
    <location>
        <begin position="134"/>
        <end position="155"/>
    </location>
</feature>
<dbReference type="InterPro" id="IPR036259">
    <property type="entry name" value="MFS_trans_sf"/>
</dbReference>
<evidence type="ECO:0000256" key="1">
    <source>
        <dbReference type="ARBA" id="ARBA00004651"/>
    </source>
</evidence>
<feature type="transmembrane region" description="Helical" evidence="6">
    <location>
        <begin position="288"/>
        <end position="309"/>
    </location>
</feature>
<evidence type="ECO:0000313" key="8">
    <source>
        <dbReference type="EMBL" id="PMC65189.1"/>
    </source>
</evidence>
<keyword evidence="9" id="KW-1185">Reference proteome</keyword>
<name>A0A2N6T7B3_9CORY</name>
<dbReference type="PANTHER" id="PTHR11662">
    <property type="entry name" value="SOLUTE CARRIER FAMILY 17"/>
    <property type="match status" value="1"/>
</dbReference>
<dbReference type="CDD" id="cd06174">
    <property type="entry name" value="MFS"/>
    <property type="match status" value="1"/>
</dbReference>
<dbReference type="InterPro" id="IPR020846">
    <property type="entry name" value="MFS_dom"/>
</dbReference>
<feature type="domain" description="Major facilitator superfamily (MFS) profile" evidence="7">
    <location>
        <begin position="39"/>
        <end position="444"/>
    </location>
</feature>
<feature type="transmembrane region" description="Helical" evidence="6">
    <location>
        <begin position="75"/>
        <end position="97"/>
    </location>
</feature>
<dbReference type="PANTHER" id="PTHR11662:SF399">
    <property type="entry name" value="FI19708P1-RELATED"/>
    <property type="match status" value="1"/>
</dbReference>